<dbReference type="VEuPathDB" id="HostDB:ENSMUSG00000025144"/>
<protein>
    <submittedName>
        <fullName evidence="2">Centromere protein X</fullName>
    </submittedName>
</protein>
<evidence type="ECO:0000313" key="4">
    <source>
        <dbReference type="Proteomes" id="UP000000589"/>
    </source>
</evidence>
<dbReference type="MGI" id="MGI:894324">
    <property type="gene designation" value="Cenpx"/>
</dbReference>
<reference evidence="2" key="3">
    <citation type="submission" date="2025-08" db="UniProtKB">
        <authorList>
            <consortium name="Ensembl"/>
        </authorList>
    </citation>
    <scope>IDENTIFICATION</scope>
    <source>
        <strain evidence="2">C57BL/6J</strain>
    </source>
</reference>
<keyword evidence="4" id="KW-1185">Reference proteome</keyword>
<dbReference type="ExpressionAtlas" id="A2AC10">
    <property type="expression patterns" value="baseline and differential"/>
</dbReference>
<reference evidence="2 4" key="1">
    <citation type="journal article" date="2009" name="PLoS Biol.">
        <title>Lineage-specific biology revealed by a finished genome assembly of the mouse.</title>
        <authorList>
            <consortium name="Mouse Genome Sequencing Consortium"/>
            <person name="Church D.M."/>
            <person name="Goodstadt L."/>
            <person name="Hillier L.W."/>
            <person name="Zody M.C."/>
            <person name="Goldstein S."/>
            <person name="She X."/>
            <person name="Bult C.J."/>
            <person name="Agarwala R."/>
            <person name="Cherry J.L."/>
            <person name="DiCuccio M."/>
            <person name="Hlavina W."/>
            <person name="Kapustin Y."/>
            <person name="Meric P."/>
            <person name="Maglott D."/>
            <person name="Birtle Z."/>
            <person name="Marques A.C."/>
            <person name="Graves T."/>
            <person name="Zhou S."/>
            <person name="Teague B."/>
            <person name="Potamousis K."/>
            <person name="Churas C."/>
            <person name="Place M."/>
            <person name="Herschleb J."/>
            <person name="Runnheim R."/>
            <person name="Forrest D."/>
            <person name="Amos-Landgraf J."/>
            <person name="Schwartz D.C."/>
            <person name="Cheng Z."/>
            <person name="Lindblad-Toh K."/>
            <person name="Eichler E.E."/>
            <person name="Ponting C.P."/>
        </authorList>
    </citation>
    <scope>NUCLEOTIDE SEQUENCE [LARGE SCALE GENOMIC DNA]</scope>
    <source>
        <strain evidence="2 4">C57BL/6J</strain>
    </source>
</reference>
<proteinExistence type="predicted"/>
<dbReference type="AlphaFoldDB" id="A2AC10"/>
<dbReference type="HOGENOM" id="CLU_2037308_0_0_1"/>
<evidence type="ECO:0000313" key="3">
    <source>
        <dbReference type="MGI" id="MGI:894324"/>
    </source>
</evidence>
<gene>
    <name evidence="2 3" type="primary">Cenpx</name>
    <name evidence="3" type="synonym">Stra13</name>
</gene>
<reference evidence="2" key="4">
    <citation type="submission" date="2025-09" db="UniProtKB">
        <authorList>
            <consortium name="Ensembl"/>
        </authorList>
    </citation>
    <scope>IDENTIFICATION</scope>
    <source>
        <strain evidence="2">C57BL/6J</strain>
    </source>
</reference>
<evidence type="ECO:0000256" key="1">
    <source>
        <dbReference type="SAM" id="MobiDB-lite"/>
    </source>
</evidence>
<reference evidence="2 4" key="2">
    <citation type="journal article" date="2011" name="PLoS Biol.">
        <title>Modernizing reference genome assemblies.</title>
        <authorList>
            <person name="Church D.M."/>
            <person name="Schneider V.A."/>
            <person name="Graves T."/>
            <person name="Auger K."/>
            <person name="Cunningham F."/>
            <person name="Bouk N."/>
            <person name="Chen H.C."/>
            <person name="Agarwala R."/>
            <person name="McLaren W.M."/>
            <person name="Ritchie G.R."/>
            <person name="Albracht D."/>
            <person name="Kremitzki M."/>
            <person name="Rock S."/>
            <person name="Kotkiewicz H."/>
            <person name="Kremitzki C."/>
            <person name="Wollam A."/>
            <person name="Trani L."/>
            <person name="Fulton L."/>
            <person name="Fulton R."/>
            <person name="Matthews L."/>
            <person name="Whitehead S."/>
            <person name="Chow W."/>
            <person name="Torrance J."/>
            <person name="Dunn M."/>
            <person name="Harden G."/>
            <person name="Threadgold G."/>
            <person name="Wood J."/>
            <person name="Collins J."/>
            <person name="Heath P."/>
            <person name="Griffiths G."/>
            <person name="Pelan S."/>
            <person name="Grafham D."/>
            <person name="Eichler E.E."/>
            <person name="Weinstock G."/>
            <person name="Mardis E.R."/>
            <person name="Wilson R.K."/>
            <person name="Howe K."/>
            <person name="Flicek P."/>
            <person name="Hubbard T."/>
        </authorList>
    </citation>
    <scope>NUCLEOTIDE SEQUENCE [LARGE SCALE GENOMIC DNA]</scope>
    <source>
        <strain evidence="2 4">C57BL/6J</strain>
    </source>
</reference>
<dbReference type="GeneTree" id="ENSGT00960000191026"/>
<feature type="region of interest" description="Disordered" evidence="1">
    <location>
        <begin position="1"/>
        <end position="58"/>
    </location>
</feature>
<sequence>MEGNSGFRKASGFSLSSPPHKLPPTFQFSSHSRCLANLPPPPGTGEQTTPFALQGLQDQSQRGCTAAHGGVPEDLRTRGCCPWGLAGPGRRPGCCGSGSAGESAPSAAPGLLEFPPVACKV</sequence>
<dbReference type="AGR" id="MGI:894324"/>
<evidence type="ECO:0000313" key="2">
    <source>
        <dbReference type="Ensembl" id="ENSMUSP00000101761.4"/>
    </source>
</evidence>
<organism evidence="2 4">
    <name type="scientific">Mus musculus</name>
    <name type="common">Mouse</name>
    <dbReference type="NCBI Taxonomy" id="10090"/>
    <lineage>
        <taxon>Eukaryota</taxon>
        <taxon>Metazoa</taxon>
        <taxon>Chordata</taxon>
        <taxon>Craniata</taxon>
        <taxon>Vertebrata</taxon>
        <taxon>Euteleostomi</taxon>
        <taxon>Mammalia</taxon>
        <taxon>Eutheria</taxon>
        <taxon>Euarchontoglires</taxon>
        <taxon>Glires</taxon>
        <taxon>Rodentia</taxon>
        <taxon>Myomorpha</taxon>
        <taxon>Muroidea</taxon>
        <taxon>Muridae</taxon>
        <taxon>Murinae</taxon>
        <taxon>Mus</taxon>
        <taxon>Mus</taxon>
    </lineage>
</organism>
<dbReference type="Proteomes" id="UP000000589">
    <property type="component" value="Chromosome 11"/>
</dbReference>
<accession>A2AC10</accession>
<dbReference type="Ensembl" id="ENSMUST00000106155.4">
    <property type="protein sequence ID" value="ENSMUSP00000101761.4"/>
    <property type="gene ID" value="ENSMUSG00000025144.18"/>
</dbReference>
<name>A2AC10_MOUSE</name>
<dbReference type="Bgee" id="ENSMUSG00000025144">
    <property type="expression patterns" value="Expressed in animal zygote and 244 other cell types or tissues"/>
</dbReference>